<reference evidence="1 2" key="1">
    <citation type="submission" date="2015-02" db="EMBL/GenBank/DDBJ databases">
        <title>Genome Sequencing of Rickettsiales.</title>
        <authorList>
            <person name="Daugherty S.C."/>
            <person name="Su Q."/>
            <person name="Abolude K."/>
            <person name="Beier-Sexton M."/>
            <person name="Carlyon J.A."/>
            <person name="Carter R."/>
            <person name="Day N.P."/>
            <person name="Dumler S.J."/>
            <person name="Dyachenko V."/>
            <person name="Godinez A."/>
            <person name="Kurtti T.J."/>
            <person name="Lichay M."/>
            <person name="Mullins K.E."/>
            <person name="Ott S."/>
            <person name="Pappas-Brown V."/>
            <person name="Paris D.H."/>
            <person name="Patel P."/>
            <person name="Richards A.L."/>
            <person name="Sadzewicz L."/>
            <person name="Sears K."/>
            <person name="Seidman D."/>
            <person name="Sengamalay N."/>
            <person name="Stenos J."/>
            <person name="Tallon L.J."/>
            <person name="Vincent G."/>
            <person name="Fraser C.M."/>
            <person name="Munderloh U."/>
            <person name="Dunning-Hotopp J.C."/>
        </authorList>
    </citation>
    <scope>NUCLEOTIDE SEQUENCE [LARGE SCALE GENOMIC DNA]</scope>
    <source>
        <strain evidence="1 2">RML An4</strain>
    </source>
</reference>
<evidence type="ECO:0008006" key="3">
    <source>
        <dbReference type="Google" id="ProtNLM"/>
    </source>
</evidence>
<protein>
    <recommendedName>
        <fullName evidence="3">Addiction module killer protein</fullName>
    </recommendedName>
</protein>
<accession>A0A0F3QCW8</accession>
<organism evidence="1 2">
    <name type="scientific">Rickettsia bellii str. RML An4</name>
    <dbReference type="NCBI Taxonomy" id="1359193"/>
    <lineage>
        <taxon>Bacteria</taxon>
        <taxon>Pseudomonadati</taxon>
        <taxon>Pseudomonadota</taxon>
        <taxon>Alphaproteobacteria</taxon>
        <taxon>Rickettsiales</taxon>
        <taxon>Rickettsiaceae</taxon>
        <taxon>Rickettsieae</taxon>
        <taxon>Rickettsia</taxon>
        <taxon>belli group</taxon>
    </lineage>
</organism>
<dbReference type="PANTHER" id="PTHR41791">
    <property type="entry name" value="SSL7039 PROTEIN"/>
    <property type="match status" value="1"/>
</dbReference>
<dbReference type="InterPro" id="IPR009241">
    <property type="entry name" value="HigB-like"/>
</dbReference>
<name>A0A0F3QCW8_RICBE</name>
<evidence type="ECO:0000313" key="1">
    <source>
        <dbReference type="EMBL" id="KJV89269.1"/>
    </source>
</evidence>
<sequence length="72" mass="8728">MLQKSLLIYRLSCHYKNIQGKLYELRFFFSRGYRIYFTEKNNEIILLLNAGDKDTQSKDIKKALEIMEEIYK</sequence>
<dbReference type="RefSeq" id="WP_011477739.1">
    <property type="nucleotide sequence ID" value="NZ_LAOI01000001.1"/>
</dbReference>
<comment type="caution">
    <text evidence="1">The sequence shown here is derived from an EMBL/GenBank/DDBJ whole genome shotgun (WGS) entry which is preliminary data.</text>
</comment>
<dbReference type="Pfam" id="PF05973">
    <property type="entry name" value="Gp49"/>
    <property type="match status" value="1"/>
</dbReference>
<dbReference type="PANTHER" id="PTHR41791:SF1">
    <property type="entry name" value="SSL7039 PROTEIN"/>
    <property type="match status" value="1"/>
</dbReference>
<dbReference type="EMBL" id="LAOI01000001">
    <property type="protein sequence ID" value="KJV89269.1"/>
    <property type="molecule type" value="Genomic_DNA"/>
</dbReference>
<evidence type="ECO:0000313" key="2">
    <source>
        <dbReference type="Proteomes" id="UP000033661"/>
    </source>
</evidence>
<dbReference type="PATRIC" id="fig|1359193.3.peg.229"/>
<gene>
    <name evidence="1" type="ORF">RBEAN4_0240</name>
</gene>
<dbReference type="Proteomes" id="UP000033661">
    <property type="component" value="Unassembled WGS sequence"/>
</dbReference>
<dbReference type="NCBIfam" id="TIGR02683">
    <property type="entry name" value="upstrm_HI1419"/>
    <property type="match status" value="1"/>
</dbReference>
<dbReference type="PIRSF" id="PIRSF028744">
    <property type="entry name" value="Addict_mod_HI1419"/>
    <property type="match status" value="1"/>
</dbReference>
<proteinExistence type="predicted"/>
<dbReference type="InterPro" id="IPR014056">
    <property type="entry name" value="TypeIITA-like_toxin_pred"/>
</dbReference>
<keyword evidence="2" id="KW-1185">Reference proteome</keyword>
<dbReference type="AlphaFoldDB" id="A0A0F3QCW8"/>